<evidence type="ECO:0000313" key="4">
    <source>
        <dbReference type="Proteomes" id="UP000807115"/>
    </source>
</evidence>
<reference evidence="3" key="1">
    <citation type="journal article" date="2019" name="BMC Genomics">
        <title>A new reference genome for Sorghum bicolor reveals high levels of sequence similarity between sweet and grain genotypes: implications for the genetics of sugar metabolism.</title>
        <authorList>
            <person name="Cooper E.A."/>
            <person name="Brenton Z.W."/>
            <person name="Flinn B.S."/>
            <person name="Jenkins J."/>
            <person name="Shu S."/>
            <person name="Flowers D."/>
            <person name="Luo F."/>
            <person name="Wang Y."/>
            <person name="Xia P."/>
            <person name="Barry K."/>
            <person name="Daum C."/>
            <person name="Lipzen A."/>
            <person name="Yoshinaga Y."/>
            <person name="Schmutz J."/>
            <person name="Saski C."/>
            <person name="Vermerris W."/>
            <person name="Kresovich S."/>
        </authorList>
    </citation>
    <scope>NUCLEOTIDE SEQUENCE</scope>
</reference>
<feature type="region of interest" description="Disordered" evidence="1">
    <location>
        <begin position="1"/>
        <end position="34"/>
    </location>
</feature>
<reference evidence="3" key="2">
    <citation type="submission" date="2020-10" db="EMBL/GenBank/DDBJ databases">
        <authorList>
            <person name="Cooper E.A."/>
            <person name="Brenton Z.W."/>
            <person name="Flinn B.S."/>
            <person name="Jenkins J."/>
            <person name="Shu S."/>
            <person name="Flowers D."/>
            <person name="Luo F."/>
            <person name="Wang Y."/>
            <person name="Xia P."/>
            <person name="Barry K."/>
            <person name="Daum C."/>
            <person name="Lipzen A."/>
            <person name="Yoshinaga Y."/>
            <person name="Schmutz J."/>
            <person name="Saski C."/>
            <person name="Vermerris W."/>
            <person name="Kresovich S."/>
        </authorList>
    </citation>
    <scope>NUCLEOTIDE SEQUENCE</scope>
</reference>
<evidence type="ECO:0008006" key="5">
    <source>
        <dbReference type="Google" id="ProtNLM"/>
    </source>
</evidence>
<gene>
    <name evidence="3" type="ORF">BDA96_06G157400</name>
</gene>
<evidence type="ECO:0000256" key="1">
    <source>
        <dbReference type="SAM" id="MobiDB-lite"/>
    </source>
</evidence>
<dbReference type="EMBL" id="CM027685">
    <property type="protein sequence ID" value="KAG0526578.1"/>
    <property type="molecule type" value="Genomic_DNA"/>
</dbReference>
<feature type="transmembrane region" description="Helical" evidence="2">
    <location>
        <begin position="42"/>
        <end position="63"/>
    </location>
</feature>
<dbReference type="PANTHER" id="PTHR33994:SF19">
    <property type="entry name" value="LATE EMBRYOGENESIS ABUNDANT PROTEIN LEA-2 SUBGROUP DOMAIN-CONTAINING PROTEIN"/>
    <property type="match status" value="1"/>
</dbReference>
<dbReference type="PANTHER" id="PTHR33994">
    <property type="entry name" value="OS04G0515000 PROTEIN"/>
    <property type="match status" value="1"/>
</dbReference>
<protein>
    <recommendedName>
        <fullName evidence="5">Late embryogenesis abundant protein LEA-2 subgroup domain-containing protein</fullName>
    </recommendedName>
</protein>
<accession>A0A921QRQ4</accession>
<evidence type="ECO:0000256" key="2">
    <source>
        <dbReference type="SAM" id="Phobius"/>
    </source>
</evidence>
<dbReference type="Proteomes" id="UP000807115">
    <property type="component" value="Chromosome 6"/>
</dbReference>
<comment type="caution">
    <text evidence="3">The sequence shown here is derived from an EMBL/GenBank/DDBJ whole genome shotgun (WGS) entry which is preliminary data.</text>
</comment>
<sequence length="275" mass="29089">MAATPSPPHTVVVCPPSRHVSSSQRRRDRNRNPDHRKTCRRVCLISAAMAVLITGCVLLVVFLSREFPTGDPVFSVAVTGVAGLDPARDLSSASAFNLTLHIDNTRNSRYRACVPELSTAAVSYGDAVLAANGTVPAFCAKEKRESERVAARAWGDAVAVPRFLRDQMADELAAGEAEVDVKVTMPRYSALGTCGDAVLSCKAKIGVGAGPSPPCRLDYVKTCYDDNSKRLPPVMFTGHASSATAARCRNYALCSARAVMAAGFPSAAGAPIGHR</sequence>
<proteinExistence type="predicted"/>
<keyword evidence="2" id="KW-0472">Membrane</keyword>
<dbReference type="AlphaFoldDB" id="A0A921QRQ4"/>
<keyword evidence="2" id="KW-0812">Transmembrane</keyword>
<organism evidence="3 4">
    <name type="scientific">Sorghum bicolor</name>
    <name type="common">Sorghum</name>
    <name type="synonym">Sorghum vulgare</name>
    <dbReference type="NCBI Taxonomy" id="4558"/>
    <lineage>
        <taxon>Eukaryota</taxon>
        <taxon>Viridiplantae</taxon>
        <taxon>Streptophyta</taxon>
        <taxon>Embryophyta</taxon>
        <taxon>Tracheophyta</taxon>
        <taxon>Spermatophyta</taxon>
        <taxon>Magnoliopsida</taxon>
        <taxon>Liliopsida</taxon>
        <taxon>Poales</taxon>
        <taxon>Poaceae</taxon>
        <taxon>PACMAD clade</taxon>
        <taxon>Panicoideae</taxon>
        <taxon>Andropogonodae</taxon>
        <taxon>Andropogoneae</taxon>
        <taxon>Sorghinae</taxon>
        <taxon>Sorghum</taxon>
    </lineage>
</organism>
<keyword evidence="2" id="KW-1133">Transmembrane helix</keyword>
<name>A0A921QRQ4_SORBI</name>
<evidence type="ECO:0000313" key="3">
    <source>
        <dbReference type="EMBL" id="KAG0526578.1"/>
    </source>
</evidence>